<evidence type="ECO:0000313" key="1">
    <source>
        <dbReference type="EMBL" id="KAJ5487532.1"/>
    </source>
</evidence>
<reference evidence="1" key="2">
    <citation type="journal article" date="2023" name="IMA Fungus">
        <title>Comparative genomic study of the Penicillium genus elucidates a diverse pangenome and 15 lateral gene transfer events.</title>
        <authorList>
            <person name="Petersen C."/>
            <person name="Sorensen T."/>
            <person name="Nielsen M.R."/>
            <person name="Sondergaard T.E."/>
            <person name="Sorensen J.L."/>
            <person name="Fitzpatrick D.A."/>
            <person name="Frisvad J.C."/>
            <person name="Nielsen K.L."/>
        </authorList>
    </citation>
    <scope>NUCLEOTIDE SEQUENCE</scope>
    <source>
        <strain evidence="1">IBT 17660</strain>
    </source>
</reference>
<evidence type="ECO:0000313" key="2">
    <source>
        <dbReference type="Proteomes" id="UP001147760"/>
    </source>
</evidence>
<dbReference type="AlphaFoldDB" id="A0A9X0BWZ3"/>
<keyword evidence="2" id="KW-1185">Reference proteome</keyword>
<sequence length="62" mass="7432">MHNAMLCGTVDREDFQLSWLARHAYNKQSPFERWNENADVEADVRKKQYQMRGRCVKQFKVA</sequence>
<comment type="caution">
    <text evidence="1">The sequence shown here is derived from an EMBL/GenBank/DDBJ whole genome shotgun (WGS) entry which is preliminary data.</text>
</comment>
<organism evidence="1 2">
    <name type="scientific">Penicillium desertorum</name>
    <dbReference type="NCBI Taxonomy" id="1303715"/>
    <lineage>
        <taxon>Eukaryota</taxon>
        <taxon>Fungi</taxon>
        <taxon>Dikarya</taxon>
        <taxon>Ascomycota</taxon>
        <taxon>Pezizomycotina</taxon>
        <taxon>Eurotiomycetes</taxon>
        <taxon>Eurotiomycetidae</taxon>
        <taxon>Eurotiales</taxon>
        <taxon>Aspergillaceae</taxon>
        <taxon>Penicillium</taxon>
    </lineage>
</organism>
<protein>
    <submittedName>
        <fullName evidence="1">Uncharacterized protein</fullName>
    </submittedName>
</protein>
<dbReference type="OrthoDB" id="10362420at2759"/>
<accession>A0A9X0BWZ3</accession>
<reference evidence="1" key="1">
    <citation type="submission" date="2022-12" db="EMBL/GenBank/DDBJ databases">
        <authorList>
            <person name="Petersen C."/>
        </authorList>
    </citation>
    <scope>NUCLEOTIDE SEQUENCE</scope>
    <source>
        <strain evidence="1">IBT 17660</strain>
    </source>
</reference>
<proteinExistence type="predicted"/>
<name>A0A9X0BWZ3_9EURO</name>
<dbReference type="Proteomes" id="UP001147760">
    <property type="component" value="Unassembled WGS sequence"/>
</dbReference>
<gene>
    <name evidence="1" type="ORF">N7530_001832</name>
</gene>
<dbReference type="EMBL" id="JAPWDO010000001">
    <property type="protein sequence ID" value="KAJ5487532.1"/>
    <property type="molecule type" value="Genomic_DNA"/>
</dbReference>